<protein>
    <submittedName>
        <fullName evidence="2">Uncharacterized protein LOC142181028</fullName>
    </submittedName>
</protein>
<keyword evidence="1" id="KW-1185">Reference proteome</keyword>
<evidence type="ECO:0000313" key="1">
    <source>
        <dbReference type="Proteomes" id="UP000790787"/>
    </source>
</evidence>
<sequence>MPNTRRRQVAMKFIQRLDEEAGEGTSQVPPANVDQHEPQNEVDSQASGAVPPPPPEERRGANIPPGPLPVVPDQDLDMRSVVQLLTRIVASQAQHQTFGIADRSVSARVRDFINLDPPVFTGVDHNADPQDFLDLMQRTLQIIHATDVESVEFTSYRLRDVAVTWYETWKQTRGPNVPPVTWKEFFEAFLQQYLPIELRRARRDRFLHLEQGNMSVREYSMQFNSLARYAPTIVADMSDRVHQFVSGLGAHLINECTTASLNQGMDIARIQAYAQGLEDRKRQQRANREHDRGQQKRARFAVNIGEFRGGFRPQFPRRQSYPAASAPPQFQGQRQDQTTYSGPGQSSRTPGPQFRGEFSQMRPQFLRCDRCGRNHFGPCRQGSDACYTCGQPGHIMRHCPMTGGGGMAQPTASAGASSSSVRPPRQSMQTSAGRGRGRFGASGSGGQQNRIYALSSRQDLESSPDVVTGILSVFSIDMYDLIDPGSTLSYISPLVASKWDREPELLQKSFEVSTPMDCSTKIVRFNFPSEPIIEWKGDAAAPKGKFISYLKARRMILKGSFYELKKRLTSAPVLALPEGSEGYVVYCDASRVGLGCVLMQHGKVIAYASRQLRKHEYNYPTHDIELAAVIFALKIWRHYLYGVHVDIYTDHKTNVVADALSRKSMGSLKHVKAGKLEMTKEIYQLANLSVRLHDTGDQGVVVQNIAGSSLVAEAEMRQFEDPELLKIKESIPFQKKQLFDQSDNGILKYKGRWCVPNVGELRKQIMTEMHQSRYSVHPGSTKMYHDLRQLYWWNGKKKDIATFVAQCPNCQQVKAEHQKPGGLLQNIEIPAWKWESINMDFITGLPNSRRKFNSIWVIVDRLTKSAHFLPVRTTYSAEDYASLYIKEIVRLHGVPFSIISDRGAQFTANFWRSPIGWFDVGETKLLGPELVQQAVEKVKLIQERLRTAQSRQKSYSDNRRRNLEFAVGDWIVQRIGRVAYKLDLPPELEAIHPVFHISMLRKFLDDPSCISPIEDIEDSENLSYEEIPVSILDRQIRKLRTKEVASVKVLWRSNNVEEMTWEAEEDMKSRYPHLFESSGDMLETNMAGVAHISTSDS</sequence>
<dbReference type="RefSeq" id="XP_075109239.1">
    <property type="nucleotide sequence ID" value="XM_075253138.1"/>
</dbReference>
<reference evidence="1" key="1">
    <citation type="journal article" date="2014" name="Nat. Commun.">
        <title>The tobacco genome sequence and its comparison with those of tomato and potato.</title>
        <authorList>
            <person name="Sierro N."/>
            <person name="Battey J.N."/>
            <person name="Ouadi S."/>
            <person name="Bakaher N."/>
            <person name="Bovet L."/>
            <person name="Willig A."/>
            <person name="Goepfert S."/>
            <person name="Peitsch M.C."/>
            <person name="Ivanov N.V."/>
        </authorList>
    </citation>
    <scope>NUCLEOTIDE SEQUENCE [LARGE SCALE GENOMIC DNA]</scope>
</reference>
<gene>
    <name evidence="2" type="primary">LOC142181028</name>
</gene>
<reference evidence="2" key="2">
    <citation type="submission" date="2025-08" db="UniProtKB">
        <authorList>
            <consortium name="RefSeq"/>
        </authorList>
    </citation>
    <scope>IDENTIFICATION</scope>
    <source>
        <tissue evidence="2">Leaf</tissue>
    </source>
</reference>
<dbReference type="Proteomes" id="UP000790787">
    <property type="component" value="Chromosome 5"/>
</dbReference>
<accession>A0AC58UIC6</accession>
<name>A0AC58UIC6_TOBAC</name>
<proteinExistence type="predicted"/>
<evidence type="ECO:0000313" key="2">
    <source>
        <dbReference type="RefSeq" id="XP_075109239.1"/>
    </source>
</evidence>
<organism evidence="1 2">
    <name type="scientific">Nicotiana tabacum</name>
    <name type="common">Common tobacco</name>
    <dbReference type="NCBI Taxonomy" id="4097"/>
    <lineage>
        <taxon>Eukaryota</taxon>
        <taxon>Viridiplantae</taxon>
        <taxon>Streptophyta</taxon>
        <taxon>Embryophyta</taxon>
        <taxon>Tracheophyta</taxon>
        <taxon>Spermatophyta</taxon>
        <taxon>Magnoliopsida</taxon>
        <taxon>eudicotyledons</taxon>
        <taxon>Gunneridae</taxon>
        <taxon>Pentapetalae</taxon>
        <taxon>asterids</taxon>
        <taxon>lamiids</taxon>
        <taxon>Solanales</taxon>
        <taxon>Solanaceae</taxon>
        <taxon>Nicotianoideae</taxon>
        <taxon>Nicotianeae</taxon>
        <taxon>Nicotiana</taxon>
    </lineage>
</organism>